<dbReference type="InterPro" id="IPR002885">
    <property type="entry name" value="PPR_rpt"/>
</dbReference>
<dbReference type="PROSITE" id="PS51375">
    <property type="entry name" value="PPR"/>
    <property type="match status" value="2"/>
</dbReference>
<reference evidence="3 4" key="1">
    <citation type="submission" date="2023-10" db="EMBL/GenBank/DDBJ databases">
        <title>Chromosome-scale genome assembly provides insights into flower coloration mechanisms of Canna indica.</title>
        <authorList>
            <person name="Li C."/>
        </authorList>
    </citation>
    <scope>NUCLEOTIDE SEQUENCE [LARGE SCALE GENOMIC DNA]</scope>
    <source>
        <tissue evidence="3">Flower</tissue>
    </source>
</reference>
<gene>
    <name evidence="3" type="ORF">Cni_G29250</name>
</gene>
<feature type="repeat" description="PPR" evidence="2">
    <location>
        <begin position="248"/>
        <end position="282"/>
    </location>
</feature>
<dbReference type="NCBIfam" id="TIGR00756">
    <property type="entry name" value="PPR"/>
    <property type="match status" value="2"/>
</dbReference>
<dbReference type="GO" id="GO:0009451">
    <property type="term" value="P:RNA modification"/>
    <property type="evidence" value="ECO:0007669"/>
    <property type="project" value="InterPro"/>
</dbReference>
<proteinExistence type="predicted"/>
<dbReference type="Proteomes" id="UP001327560">
    <property type="component" value="Chromosome 9"/>
</dbReference>
<dbReference type="PANTHER" id="PTHR47926">
    <property type="entry name" value="PENTATRICOPEPTIDE REPEAT-CONTAINING PROTEIN"/>
    <property type="match status" value="1"/>
</dbReference>
<protein>
    <submittedName>
        <fullName evidence="3">Pentatricopeptide repeat-containing protein</fullName>
    </submittedName>
</protein>
<organism evidence="3 4">
    <name type="scientific">Canna indica</name>
    <name type="common">Indian-shot</name>
    <dbReference type="NCBI Taxonomy" id="4628"/>
    <lineage>
        <taxon>Eukaryota</taxon>
        <taxon>Viridiplantae</taxon>
        <taxon>Streptophyta</taxon>
        <taxon>Embryophyta</taxon>
        <taxon>Tracheophyta</taxon>
        <taxon>Spermatophyta</taxon>
        <taxon>Magnoliopsida</taxon>
        <taxon>Liliopsida</taxon>
        <taxon>Zingiberales</taxon>
        <taxon>Cannaceae</taxon>
        <taxon>Canna</taxon>
    </lineage>
</organism>
<name>A0AAQ3QTU1_9LILI</name>
<dbReference type="InterPro" id="IPR011990">
    <property type="entry name" value="TPR-like_helical_dom_sf"/>
</dbReference>
<dbReference type="AlphaFoldDB" id="A0AAQ3QTU1"/>
<dbReference type="GO" id="GO:0003723">
    <property type="term" value="F:RNA binding"/>
    <property type="evidence" value="ECO:0007669"/>
    <property type="project" value="InterPro"/>
</dbReference>
<keyword evidence="4" id="KW-1185">Reference proteome</keyword>
<feature type="repeat" description="PPR" evidence="2">
    <location>
        <begin position="147"/>
        <end position="181"/>
    </location>
</feature>
<dbReference type="Gene3D" id="1.25.40.10">
    <property type="entry name" value="Tetratricopeptide repeat domain"/>
    <property type="match status" value="3"/>
</dbReference>
<evidence type="ECO:0000313" key="3">
    <source>
        <dbReference type="EMBL" id="WOL20445.1"/>
    </source>
</evidence>
<dbReference type="Pfam" id="PF01535">
    <property type="entry name" value="PPR"/>
    <property type="match status" value="4"/>
</dbReference>
<accession>A0AAQ3QTU1</accession>
<dbReference type="InterPro" id="IPR046960">
    <property type="entry name" value="PPR_At4g14850-like_plant"/>
</dbReference>
<dbReference type="FunFam" id="1.25.40.10:FF:000196">
    <property type="entry name" value="Pentatricopeptide repeat-containing protein At4g14850"/>
    <property type="match status" value="1"/>
</dbReference>
<sequence length="543" mass="60240">MPPLSAQQHATLPNSISIIRRSSFALLLEKSTCLIRSTSRTSSLCPATNGCGRPICTTAGRVSDLLEILAPLDRAFRSDSHAKLYVNSLRKCLQSGDYRMVASLHARLITRGFDSDLLLSNVLMDMYAKIGLMGCCAKLFDEMTERDVFSWCTLISGFVRNGSSLEAYCSFREMLRAGWKPNHFVMSSVLNACSASGILEPGLLVHGMVIKNRLGFDRFVEVGLVNVYAKCGDLDSALKLFYEIPVKTPVSWNAMISGYFSNGFLVQAVDLCRVMCRVGFIMDSVTLRVVTAAASAMQILELCQNLHVYSMKIGLDTDSFVVAELVKLLTELGDVDYIRKLHRKIKRADVCLCSLLISGYHLHGFKEEAVSLAEELLKLNSSLTEGALVSVLNLCFYKAEGTQVHTIFLKAGYLSCLSVGNALISMYVRLGDMVNAKQAFDNMQVHDIISWTTIMAGLVQNFQFMDAIEIFYAFKKTGIHFDQHFLVTVINACIGLQDIIKGNQIHCLALKLGFGFSDFISASVTNMFNSGWSYEKEKFDHIN</sequence>
<evidence type="ECO:0000256" key="1">
    <source>
        <dbReference type="ARBA" id="ARBA00022737"/>
    </source>
</evidence>
<keyword evidence="1" id="KW-0677">Repeat</keyword>
<evidence type="ECO:0000256" key="2">
    <source>
        <dbReference type="PROSITE-ProRule" id="PRU00708"/>
    </source>
</evidence>
<evidence type="ECO:0000313" key="4">
    <source>
        <dbReference type="Proteomes" id="UP001327560"/>
    </source>
</evidence>
<dbReference type="EMBL" id="CP136898">
    <property type="protein sequence ID" value="WOL20445.1"/>
    <property type="molecule type" value="Genomic_DNA"/>
</dbReference>
<dbReference type="Pfam" id="PF13041">
    <property type="entry name" value="PPR_2"/>
    <property type="match status" value="1"/>
</dbReference>